<feature type="compositionally biased region" description="Polar residues" evidence="1">
    <location>
        <begin position="509"/>
        <end position="530"/>
    </location>
</feature>
<evidence type="ECO:0000313" key="2">
    <source>
        <dbReference type="EMBL" id="KAJ8898208.1"/>
    </source>
</evidence>
<dbReference type="EMBL" id="JARBHB010000001">
    <property type="protein sequence ID" value="KAJ8898208.1"/>
    <property type="molecule type" value="Genomic_DNA"/>
</dbReference>
<sequence>MCRHLTNGIMMYLVRSFPVSVARVSVLSYVGGKIRLGGQNSLVAPAPHWAARVVRRPPTTAVLALPVTRQNKSEKSCGRRESQTPNRKRKVGHDHRNFLYPLPVIAWGDVTGLYPTTNKVRPRAPGWRHFRSFTPWGTRFTLPVVSRVVSRLRSIFNFQYMSPLRADGLLTCPVLVRHAVVFLPRHKCRVVLIGAVRLWRYPQTHIAFFGVLVALFPYGETVLILDCSTISPGSLTSRSTGRTPANTGSASLDTVLYAFSTTLRHQESLLGTIRSNQLKYGTFGKRPSVTHAGLVTATLQQSGVVSLPGRFLDDFQVLVWRDCLARRLLRVDTGYSVFTAKCALFEAFSFGITLIGEWRPISLACAVGVGETTGCFASLCLPTPWSLSILSYSMVPRCSDLICGSERVLDGEAKHFHCALLRQGDLLAAPRIVYQQAHSYTTSRLDSYMYLPRATGHSRLRLSPGQQARFLRSASFFFFLSLPPPPGKLNNRQTPKMATLPRPVVIRSQPETIPRNSSSTSQQNGDTGQQHDVTLQRLAAYVPGGRPICRALRSQLSSDDYHYIKISQTTSHGLSASIEDAQGQFIPEERWKQGSAGAIRAMQPRPRGAPSPLSARDFKRRPYHFIGGMSAAKFRAGAYNSFACFRPMYYETQQCEEAIFSYRANPVPYPFVALVQQAVPISLSSPTVHSHAFSPVAAFTVVRSCSLPTVPEALLKLCFQDTPPPRDMNNHFYYMTESYITQVNTTNDAAFLFYHLQLRGDTVALAASLLASHQGDPGSISGRVTPDFRTWESCRTMPLVGGGGFSR</sequence>
<proteinExistence type="predicted"/>
<organism evidence="2 3">
    <name type="scientific">Dryococelus australis</name>
    <dbReference type="NCBI Taxonomy" id="614101"/>
    <lineage>
        <taxon>Eukaryota</taxon>
        <taxon>Metazoa</taxon>
        <taxon>Ecdysozoa</taxon>
        <taxon>Arthropoda</taxon>
        <taxon>Hexapoda</taxon>
        <taxon>Insecta</taxon>
        <taxon>Pterygota</taxon>
        <taxon>Neoptera</taxon>
        <taxon>Polyneoptera</taxon>
        <taxon>Phasmatodea</taxon>
        <taxon>Verophasmatodea</taxon>
        <taxon>Anareolatae</taxon>
        <taxon>Phasmatidae</taxon>
        <taxon>Eurycanthinae</taxon>
        <taxon>Dryococelus</taxon>
    </lineage>
</organism>
<dbReference type="Proteomes" id="UP001159363">
    <property type="component" value="Chromosome 1"/>
</dbReference>
<evidence type="ECO:0000256" key="1">
    <source>
        <dbReference type="SAM" id="MobiDB-lite"/>
    </source>
</evidence>
<gene>
    <name evidence="2" type="ORF">PR048_003568</name>
</gene>
<comment type="caution">
    <text evidence="2">The sequence shown here is derived from an EMBL/GenBank/DDBJ whole genome shotgun (WGS) entry which is preliminary data.</text>
</comment>
<feature type="region of interest" description="Disordered" evidence="1">
    <location>
        <begin position="506"/>
        <end position="530"/>
    </location>
</feature>
<name>A0ABQ9IQB8_9NEOP</name>
<accession>A0ABQ9IQB8</accession>
<evidence type="ECO:0000313" key="3">
    <source>
        <dbReference type="Proteomes" id="UP001159363"/>
    </source>
</evidence>
<reference evidence="2 3" key="1">
    <citation type="submission" date="2023-02" db="EMBL/GenBank/DDBJ databases">
        <title>LHISI_Scaffold_Assembly.</title>
        <authorList>
            <person name="Stuart O.P."/>
            <person name="Cleave R."/>
            <person name="Magrath M.J.L."/>
            <person name="Mikheyev A.S."/>
        </authorList>
    </citation>
    <scope>NUCLEOTIDE SEQUENCE [LARGE SCALE GENOMIC DNA]</scope>
    <source>
        <strain evidence="2">Daus_M_001</strain>
        <tissue evidence="2">Leg muscle</tissue>
    </source>
</reference>
<protein>
    <submittedName>
        <fullName evidence="2">Uncharacterized protein</fullName>
    </submittedName>
</protein>
<keyword evidence="3" id="KW-1185">Reference proteome</keyword>